<organism evidence="2 3">
    <name type="scientific">Rhizopogon vesiculosus</name>
    <dbReference type="NCBI Taxonomy" id="180088"/>
    <lineage>
        <taxon>Eukaryota</taxon>
        <taxon>Fungi</taxon>
        <taxon>Dikarya</taxon>
        <taxon>Basidiomycota</taxon>
        <taxon>Agaricomycotina</taxon>
        <taxon>Agaricomycetes</taxon>
        <taxon>Agaricomycetidae</taxon>
        <taxon>Boletales</taxon>
        <taxon>Suillineae</taxon>
        <taxon>Rhizopogonaceae</taxon>
        <taxon>Rhizopogon</taxon>
    </lineage>
</organism>
<comment type="caution">
    <text evidence="2">The sequence shown here is derived from an EMBL/GenBank/DDBJ whole genome shotgun (WGS) entry which is preliminary data.</text>
</comment>
<accession>A0A1J8Q5I3</accession>
<feature type="transmembrane region" description="Helical" evidence="1">
    <location>
        <begin position="40"/>
        <end position="61"/>
    </location>
</feature>
<reference evidence="2 3" key="1">
    <citation type="submission" date="2016-03" db="EMBL/GenBank/DDBJ databases">
        <title>Comparative genomics of the ectomycorrhizal sister species Rhizopogon vinicolor and Rhizopogon vesiculosus (Basidiomycota: Boletales) reveals a divergence of the mating type B locus.</title>
        <authorList>
            <person name="Mujic A.B."/>
            <person name="Kuo A."/>
            <person name="Tritt A."/>
            <person name="Lipzen A."/>
            <person name="Chen C."/>
            <person name="Johnson J."/>
            <person name="Sharma A."/>
            <person name="Barry K."/>
            <person name="Grigoriev I.V."/>
            <person name="Spatafora J.W."/>
        </authorList>
    </citation>
    <scope>NUCLEOTIDE SEQUENCE [LARGE SCALE GENOMIC DNA]</scope>
    <source>
        <strain evidence="2 3">AM-OR11-056</strain>
    </source>
</reference>
<proteinExistence type="predicted"/>
<dbReference type="Proteomes" id="UP000183567">
    <property type="component" value="Unassembled WGS sequence"/>
</dbReference>
<sequence>MNIARWWQTHLSGSANGMEQVKGRILGTSDTCRAVIHNTILVTITMYSIILCISLVVSAVLHHPLVNTGIIIPDPQSDPSFRTPKSLLP</sequence>
<name>A0A1J8Q5I3_9AGAM</name>
<evidence type="ECO:0000256" key="1">
    <source>
        <dbReference type="SAM" id="Phobius"/>
    </source>
</evidence>
<keyword evidence="3" id="KW-1185">Reference proteome</keyword>
<keyword evidence="1" id="KW-0812">Transmembrane</keyword>
<gene>
    <name evidence="2" type="ORF">AZE42_09862</name>
</gene>
<keyword evidence="1" id="KW-0472">Membrane</keyword>
<dbReference type="EMBL" id="LVVM01006094">
    <property type="protein sequence ID" value="OJA08953.1"/>
    <property type="molecule type" value="Genomic_DNA"/>
</dbReference>
<dbReference type="AlphaFoldDB" id="A0A1J8Q5I3"/>
<evidence type="ECO:0000313" key="3">
    <source>
        <dbReference type="Proteomes" id="UP000183567"/>
    </source>
</evidence>
<keyword evidence="1" id="KW-1133">Transmembrane helix</keyword>
<protein>
    <submittedName>
        <fullName evidence="2">Uncharacterized protein</fullName>
    </submittedName>
</protein>
<evidence type="ECO:0000313" key="2">
    <source>
        <dbReference type="EMBL" id="OJA08953.1"/>
    </source>
</evidence>